<dbReference type="PANTHER" id="PTHR31270:SF1">
    <property type="entry name" value="GLUTAMINYL-PEPTIDE CYCLOTRANSFERASE"/>
    <property type="match status" value="1"/>
</dbReference>
<reference evidence="4" key="2">
    <citation type="submission" date="2025-08" db="UniProtKB">
        <authorList>
            <consortium name="RefSeq"/>
        </authorList>
    </citation>
    <scope>IDENTIFICATION</scope>
</reference>
<evidence type="ECO:0000256" key="1">
    <source>
        <dbReference type="SAM" id="MobiDB-lite"/>
    </source>
</evidence>
<proteinExistence type="predicted"/>
<feature type="region of interest" description="Disordered" evidence="1">
    <location>
        <begin position="1"/>
        <end position="22"/>
    </location>
</feature>
<gene>
    <name evidence="4" type="primary">LOC120264367</name>
</gene>
<dbReference type="AlphaFoldDB" id="A0AB40BMA8"/>
<organism evidence="3 4">
    <name type="scientific">Dioscorea cayennensis subsp. rotundata</name>
    <name type="common">White Guinea yam</name>
    <name type="synonym">Dioscorea rotundata</name>
    <dbReference type="NCBI Taxonomy" id="55577"/>
    <lineage>
        <taxon>Eukaryota</taxon>
        <taxon>Viridiplantae</taxon>
        <taxon>Streptophyta</taxon>
        <taxon>Embryophyta</taxon>
        <taxon>Tracheophyta</taxon>
        <taxon>Spermatophyta</taxon>
        <taxon>Magnoliopsida</taxon>
        <taxon>Liliopsida</taxon>
        <taxon>Dioscoreales</taxon>
        <taxon>Dioscoreaceae</taxon>
        <taxon>Dioscorea</taxon>
    </lineage>
</organism>
<dbReference type="Proteomes" id="UP001515500">
    <property type="component" value="Chromosome 1"/>
</dbReference>
<dbReference type="GeneID" id="120264367"/>
<dbReference type="InterPro" id="IPR007788">
    <property type="entry name" value="QCT"/>
</dbReference>
<dbReference type="GO" id="GO:0016603">
    <property type="term" value="F:glutaminyl-peptide cyclotransferase activity"/>
    <property type="evidence" value="ECO:0007669"/>
    <property type="project" value="InterPro"/>
</dbReference>
<name>A0AB40BMA8_DIOCR</name>
<dbReference type="SUPFAM" id="SSF63825">
    <property type="entry name" value="YWTD domain"/>
    <property type="match status" value="1"/>
</dbReference>
<dbReference type="PANTHER" id="PTHR31270">
    <property type="entry name" value="GLUTAMINYL-PEPTIDE CYCLOTRANSFERASE"/>
    <property type="match status" value="1"/>
</dbReference>
<evidence type="ECO:0000313" key="4">
    <source>
        <dbReference type="RefSeq" id="XP_039128120.1"/>
    </source>
</evidence>
<evidence type="ECO:0000256" key="2">
    <source>
        <dbReference type="SAM" id="Phobius"/>
    </source>
</evidence>
<evidence type="ECO:0000313" key="3">
    <source>
        <dbReference type="Proteomes" id="UP001515500"/>
    </source>
</evidence>
<feature type="transmembrane region" description="Helical" evidence="2">
    <location>
        <begin position="42"/>
        <end position="65"/>
    </location>
</feature>
<feature type="compositionally biased region" description="Basic residues" evidence="1">
    <location>
        <begin position="1"/>
        <end position="12"/>
    </location>
</feature>
<keyword evidence="2" id="KW-0812">Transmembrane</keyword>
<keyword evidence="2" id="KW-0472">Membrane</keyword>
<dbReference type="RefSeq" id="XP_039128120.1">
    <property type="nucleotide sequence ID" value="XM_039272186.1"/>
</dbReference>
<sequence length="325" mass="36550">MALGSSKKKVKRRSSELSASMASSYPAQPKALASRSKKHSGILNATCLLPTLLALSLFVFFFVFWKNIDALESEPLFFTIDVVKEFPHDPDAFTQGLVYGGNDTLFESTGLYGRSSIRRVHLQTGEVQASHQMGKSFFGEGLTLLGERLFQVTWQTKIGFVYDRNNLSRRKKFTHQMQDGWGLATDGRVIYGSDGSSTLYQLDPHTFKVLGSATVRYKNHEVPHLNELEYINGEVWANVWMTNCIARISPKDGMVHSWILLHGLRQGLLQSGYTGIDVLNGIAWDEESNRLFVTGKLWPKLYEFKLRPVTSPLDGSIQKLCPLHS</sequence>
<accession>A0AB40BMA8</accession>
<reference evidence="3" key="1">
    <citation type="submission" date="2025-05" db="UniProtKB">
        <authorList>
            <consortium name="RefSeq"/>
        </authorList>
    </citation>
    <scope>NUCLEOTIDE SEQUENCE [LARGE SCALE GENOMIC DNA]</scope>
</reference>
<keyword evidence="2" id="KW-1133">Transmembrane helix</keyword>
<protein>
    <submittedName>
        <fullName evidence="4">Glutaminyl-peptide cyclotransferase</fullName>
    </submittedName>
</protein>
<dbReference type="Pfam" id="PF05096">
    <property type="entry name" value="Glu_cyclase_2"/>
    <property type="match status" value="1"/>
</dbReference>
<keyword evidence="3" id="KW-1185">Reference proteome</keyword>